<protein>
    <submittedName>
        <fullName evidence="1">Uncharacterized protein</fullName>
    </submittedName>
</protein>
<organism evidence="1 2">
    <name type="scientific">Xenorhabdus cabanillasii JM26</name>
    <dbReference type="NCBI Taxonomy" id="1427517"/>
    <lineage>
        <taxon>Bacteria</taxon>
        <taxon>Pseudomonadati</taxon>
        <taxon>Pseudomonadota</taxon>
        <taxon>Gammaproteobacteria</taxon>
        <taxon>Enterobacterales</taxon>
        <taxon>Morganellaceae</taxon>
        <taxon>Xenorhabdus</taxon>
    </lineage>
</organism>
<reference evidence="1 2" key="1">
    <citation type="submission" date="2013-11" db="EMBL/GenBank/DDBJ databases">
        <title>Draft genome sequence and annotation of the entomopathogenic bacterium, Xenorhabdus cabanillasi strain JM26.</title>
        <authorList>
            <person name="Gualtieri M."/>
            <person name="Ogier J.C."/>
            <person name="Pages S."/>
            <person name="Givaudan A."/>
            <person name="Gaudriault S."/>
        </authorList>
    </citation>
    <scope>NUCLEOTIDE SEQUENCE [LARGE SCALE GENOMIC DNA]</scope>
    <source>
        <strain evidence="1 2">JM26</strain>
    </source>
</reference>
<comment type="caution">
    <text evidence="1">The sequence shown here is derived from an EMBL/GenBank/DDBJ whole genome shotgun (WGS) entry which is preliminary data.</text>
</comment>
<name>W1J818_9GAMM</name>
<dbReference type="EMBL" id="CBXE010000200">
    <property type="protein sequence ID" value="CDL86173.1"/>
    <property type="molecule type" value="Genomic_DNA"/>
</dbReference>
<proteinExistence type="predicted"/>
<dbReference type="AlphaFoldDB" id="W1J818"/>
<evidence type="ECO:0000313" key="2">
    <source>
        <dbReference type="Proteomes" id="UP000019197"/>
    </source>
</evidence>
<evidence type="ECO:0000313" key="1">
    <source>
        <dbReference type="EMBL" id="CDL86173.1"/>
    </source>
</evidence>
<accession>W1J818</accession>
<dbReference type="Proteomes" id="UP000019197">
    <property type="component" value="Unassembled WGS sequence"/>
</dbReference>
<sequence>MLLVQFILLWMKNQQVIFKMVINGKVFLLKFVWDYEYSTYYKMTTEIRSKKRDKIT</sequence>
<gene>
    <name evidence="1" type="ORF">XCR1_2790008</name>
</gene>